<sequence>MDNKRYLHGGLTFKIDKADNDTLIATITRRDHKRNEDSAGALYYVVVVILIYGCSILMMIASYIRKNKVDQRLNRYFKDMATVRKREEQLQLFNAATIAAALHANQTTDLTPSPRSSHEDERQPPFPRRNRGIGMKLLPGTPQSQTRLVLPRNKARRVQSPGLRSQRNSVRFSNDQSDVDSDNDNVFLSPAPDRKIRSPSSPKYLSPISSPLLSPHKYTLTKSQPDDSDNDIRSHLSSSVTDVDQFDHSNDTEQSPLVLRTPHLQGVAHDHSQKGYQVVSTV</sequence>
<reference evidence="4" key="3">
    <citation type="submission" date="2015-06" db="UniProtKB">
        <authorList>
            <consortium name="EnsemblMetazoa"/>
        </authorList>
    </citation>
    <scope>IDENTIFICATION</scope>
</reference>
<name>R7TPB1_CAPTE</name>
<feature type="compositionally biased region" description="Polar residues" evidence="1">
    <location>
        <begin position="162"/>
        <end position="172"/>
    </location>
</feature>
<evidence type="ECO:0000313" key="5">
    <source>
        <dbReference type="Proteomes" id="UP000014760"/>
    </source>
</evidence>
<dbReference type="AlphaFoldDB" id="R7TPB1"/>
<organism evidence="3">
    <name type="scientific">Capitella teleta</name>
    <name type="common">Polychaete worm</name>
    <dbReference type="NCBI Taxonomy" id="283909"/>
    <lineage>
        <taxon>Eukaryota</taxon>
        <taxon>Metazoa</taxon>
        <taxon>Spiralia</taxon>
        <taxon>Lophotrochozoa</taxon>
        <taxon>Annelida</taxon>
        <taxon>Polychaeta</taxon>
        <taxon>Sedentaria</taxon>
        <taxon>Scolecida</taxon>
        <taxon>Capitellidae</taxon>
        <taxon>Capitella</taxon>
    </lineage>
</organism>
<dbReference type="Proteomes" id="UP000014760">
    <property type="component" value="Unassembled WGS sequence"/>
</dbReference>
<dbReference type="HOGENOM" id="CLU_987811_0_0_1"/>
<accession>R7TPB1</accession>
<evidence type="ECO:0000256" key="2">
    <source>
        <dbReference type="SAM" id="Phobius"/>
    </source>
</evidence>
<dbReference type="EnsemblMetazoa" id="CapteT202676">
    <property type="protein sequence ID" value="CapteP202676"/>
    <property type="gene ID" value="CapteG202676"/>
</dbReference>
<evidence type="ECO:0000313" key="3">
    <source>
        <dbReference type="EMBL" id="ELT93331.1"/>
    </source>
</evidence>
<feature type="region of interest" description="Disordered" evidence="1">
    <location>
        <begin position="107"/>
        <end position="254"/>
    </location>
</feature>
<reference evidence="3 5" key="2">
    <citation type="journal article" date="2013" name="Nature">
        <title>Insights into bilaterian evolution from three spiralian genomes.</title>
        <authorList>
            <person name="Simakov O."/>
            <person name="Marletaz F."/>
            <person name="Cho S.J."/>
            <person name="Edsinger-Gonzales E."/>
            <person name="Havlak P."/>
            <person name="Hellsten U."/>
            <person name="Kuo D.H."/>
            <person name="Larsson T."/>
            <person name="Lv J."/>
            <person name="Arendt D."/>
            <person name="Savage R."/>
            <person name="Osoegawa K."/>
            <person name="de Jong P."/>
            <person name="Grimwood J."/>
            <person name="Chapman J.A."/>
            <person name="Shapiro H."/>
            <person name="Aerts A."/>
            <person name="Otillar R.P."/>
            <person name="Terry A.Y."/>
            <person name="Boore J.L."/>
            <person name="Grigoriev I.V."/>
            <person name="Lindberg D.R."/>
            <person name="Seaver E.C."/>
            <person name="Weisblat D.A."/>
            <person name="Putnam N.H."/>
            <person name="Rokhsar D.S."/>
        </authorList>
    </citation>
    <scope>NUCLEOTIDE SEQUENCE</scope>
    <source>
        <strain evidence="3 5">I ESC-2004</strain>
    </source>
</reference>
<proteinExistence type="predicted"/>
<keyword evidence="2" id="KW-0472">Membrane</keyword>
<protein>
    <submittedName>
        <fullName evidence="3 4">Uncharacterized protein</fullName>
    </submittedName>
</protein>
<gene>
    <name evidence="3" type="ORF">CAPTEDRAFT_202676</name>
</gene>
<dbReference type="EMBL" id="AMQN01012816">
    <property type="status" value="NOT_ANNOTATED_CDS"/>
    <property type="molecule type" value="Genomic_DNA"/>
</dbReference>
<feature type="compositionally biased region" description="Low complexity" evidence="1">
    <location>
        <begin position="198"/>
        <end position="215"/>
    </location>
</feature>
<evidence type="ECO:0000313" key="4">
    <source>
        <dbReference type="EnsemblMetazoa" id="CapteP202676"/>
    </source>
</evidence>
<feature type="transmembrane region" description="Helical" evidence="2">
    <location>
        <begin position="41"/>
        <end position="64"/>
    </location>
</feature>
<keyword evidence="2" id="KW-1133">Transmembrane helix</keyword>
<dbReference type="OrthoDB" id="6085330at2759"/>
<keyword evidence="2" id="KW-0812">Transmembrane</keyword>
<evidence type="ECO:0000256" key="1">
    <source>
        <dbReference type="SAM" id="MobiDB-lite"/>
    </source>
</evidence>
<keyword evidence="5" id="KW-1185">Reference proteome</keyword>
<dbReference type="EMBL" id="KB309774">
    <property type="protein sequence ID" value="ELT93331.1"/>
    <property type="molecule type" value="Genomic_DNA"/>
</dbReference>
<reference evidence="5" key="1">
    <citation type="submission" date="2012-12" db="EMBL/GenBank/DDBJ databases">
        <authorList>
            <person name="Hellsten U."/>
            <person name="Grimwood J."/>
            <person name="Chapman J.A."/>
            <person name="Shapiro H."/>
            <person name="Aerts A."/>
            <person name="Otillar R.P."/>
            <person name="Terry A.Y."/>
            <person name="Boore J.L."/>
            <person name="Simakov O."/>
            <person name="Marletaz F."/>
            <person name="Cho S.-J."/>
            <person name="Edsinger-Gonzales E."/>
            <person name="Havlak P."/>
            <person name="Kuo D.-H."/>
            <person name="Larsson T."/>
            <person name="Lv J."/>
            <person name="Arendt D."/>
            <person name="Savage R."/>
            <person name="Osoegawa K."/>
            <person name="de Jong P."/>
            <person name="Lindberg D.R."/>
            <person name="Seaver E.C."/>
            <person name="Weisblat D.A."/>
            <person name="Putnam N.H."/>
            <person name="Grigoriev I.V."/>
            <person name="Rokhsar D.S."/>
        </authorList>
    </citation>
    <scope>NUCLEOTIDE SEQUENCE</scope>
    <source>
        <strain evidence="5">I ESC-2004</strain>
    </source>
</reference>